<dbReference type="AlphaFoldDB" id="A0A382G228"/>
<dbReference type="EMBL" id="UINC01052660">
    <property type="protein sequence ID" value="SVB68241.1"/>
    <property type="molecule type" value="Genomic_DNA"/>
</dbReference>
<evidence type="ECO:0000313" key="1">
    <source>
        <dbReference type="EMBL" id="SVB68241.1"/>
    </source>
</evidence>
<protein>
    <submittedName>
        <fullName evidence="1">Uncharacterized protein</fullName>
    </submittedName>
</protein>
<reference evidence="1" key="1">
    <citation type="submission" date="2018-05" db="EMBL/GenBank/DDBJ databases">
        <authorList>
            <person name="Lanie J.A."/>
            <person name="Ng W.-L."/>
            <person name="Kazmierczak K.M."/>
            <person name="Andrzejewski T.M."/>
            <person name="Davidsen T.M."/>
            <person name="Wayne K.J."/>
            <person name="Tettelin H."/>
            <person name="Glass J.I."/>
            <person name="Rusch D."/>
            <person name="Podicherti R."/>
            <person name="Tsui H.-C.T."/>
            <person name="Winkler M.E."/>
        </authorList>
    </citation>
    <scope>NUCLEOTIDE SEQUENCE</scope>
</reference>
<accession>A0A382G228</accession>
<name>A0A382G228_9ZZZZ</name>
<gene>
    <name evidence="1" type="ORF">METZ01_LOCUS221095</name>
</gene>
<proteinExistence type="predicted"/>
<organism evidence="1">
    <name type="scientific">marine metagenome</name>
    <dbReference type="NCBI Taxonomy" id="408172"/>
    <lineage>
        <taxon>unclassified sequences</taxon>
        <taxon>metagenomes</taxon>
        <taxon>ecological metagenomes</taxon>
    </lineage>
</organism>
<sequence>MRYPKVLAIGEAGGAPNLREQIISL</sequence>